<feature type="non-terminal residue" evidence="6">
    <location>
        <position position="88"/>
    </location>
</feature>
<keyword evidence="7" id="KW-1185">Reference proteome</keyword>
<keyword evidence="4 5" id="KW-0472">Membrane</keyword>
<feature type="transmembrane region" description="Helical" evidence="5">
    <location>
        <begin position="54"/>
        <end position="87"/>
    </location>
</feature>
<comment type="caution">
    <text evidence="6">The sequence shown here is derived from an EMBL/GenBank/DDBJ whole genome shotgun (WGS) entry which is preliminary data.</text>
</comment>
<evidence type="ECO:0000256" key="1">
    <source>
        <dbReference type="ARBA" id="ARBA00004141"/>
    </source>
</evidence>
<evidence type="ECO:0008006" key="8">
    <source>
        <dbReference type="Google" id="ProtNLM"/>
    </source>
</evidence>
<comment type="subcellular location">
    <subcellularLocation>
        <location evidence="1">Membrane</location>
        <topology evidence="1">Multi-pass membrane protein</topology>
    </subcellularLocation>
</comment>
<dbReference type="GO" id="GO:0016020">
    <property type="term" value="C:membrane"/>
    <property type="evidence" value="ECO:0007669"/>
    <property type="project" value="UniProtKB-SubCell"/>
</dbReference>
<sequence>TDLHAVITPNLYCVLFISFLIGLADSTLTAANTVYCSRILPGRASHTYAAGRFYIGTSAAVIFFCSPALSMTYHAMIQFAFIVMSVFA</sequence>
<dbReference type="Pfam" id="PF05978">
    <property type="entry name" value="UNC-93"/>
    <property type="match status" value="1"/>
</dbReference>
<protein>
    <recommendedName>
        <fullName evidence="8">MFS transporter</fullName>
    </recommendedName>
</protein>
<reference evidence="6" key="1">
    <citation type="submission" date="2023-10" db="EMBL/GenBank/DDBJ databases">
        <title>Genome assembly of Pristionchus species.</title>
        <authorList>
            <person name="Yoshida K."/>
            <person name="Sommer R.J."/>
        </authorList>
    </citation>
    <scope>NUCLEOTIDE SEQUENCE</scope>
    <source>
        <strain evidence="6">RS5133</strain>
    </source>
</reference>
<keyword evidence="3 5" id="KW-1133">Transmembrane helix</keyword>
<dbReference type="PANTHER" id="PTHR23294:SF18">
    <property type="entry name" value="UNC93-LIKE PROTEIN MFSD11"/>
    <property type="match status" value="1"/>
</dbReference>
<evidence type="ECO:0000256" key="3">
    <source>
        <dbReference type="ARBA" id="ARBA00022989"/>
    </source>
</evidence>
<evidence type="ECO:0000256" key="5">
    <source>
        <dbReference type="SAM" id="Phobius"/>
    </source>
</evidence>
<proteinExistence type="predicted"/>
<name>A0AAV5VPT8_9BILA</name>
<evidence type="ECO:0000256" key="2">
    <source>
        <dbReference type="ARBA" id="ARBA00022692"/>
    </source>
</evidence>
<feature type="non-terminal residue" evidence="6">
    <location>
        <position position="1"/>
    </location>
</feature>
<dbReference type="InterPro" id="IPR010291">
    <property type="entry name" value="Ion_channel_UNC-93"/>
</dbReference>
<dbReference type="AlphaFoldDB" id="A0AAV5VPT8"/>
<gene>
    <name evidence="6" type="ORF">PFISCL1PPCAC_11665</name>
</gene>
<feature type="transmembrane region" description="Helical" evidence="5">
    <location>
        <begin position="12"/>
        <end position="34"/>
    </location>
</feature>
<evidence type="ECO:0000313" key="7">
    <source>
        <dbReference type="Proteomes" id="UP001432322"/>
    </source>
</evidence>
<keyword evidence="2 5" id="KW-0812">Transmembrane</keyword>
<dbReference type="EMBL" id="BTSY01000003">
    <property type="protein sequence ID" value="GMT20368.1"/>
    <property type="molecule type" value="Genomic_DNA"/>
</dbReference>
<dbReference type="InterPro" id="IPR051617">
    <property type="entry name" value="UNC-93-like_regulator"/>
</dbReference>
<evidence type="ECO:0000256" key="4">
    <source>
        <dbReference type="ARBA" id="ARBA00023136"/>
    </source>
</evidence>
<evidence type="ECO:0000313" key="6">
    <source>
        <dbReference type="EMBL" id="GMT20368.1"/>
    </source>
</evidence>
<dbReference type="Proteomes" id="UP001432322">
    <property type="component" value="Unassembled WGS sequence"/>
</dbReference>
<dbReference type="PANTHER" id="PTHR23294">
    <property type="entry name" value="ET TRANSLATION PRODUCT-RELATED"/>
    <property type="match status" value="1"/>
</dbReference>
<accession>A0AAV5VPT8</accession>
<organism evidence="6 7">
    <name type="scientific">Pristionchus fissidentatus</name>
    <dbReference type="NCBI Taxonomy" id="1538716"/>
    <lineage>
        <taxon>Eukaryota</taxon>
        <taxon>Metazoa</taxon>
        <taxon>Ecdysozoa</taxon>
        <taxon>Nematoda</taxon>
        <taxon>Chromadorea</taxon>
        <taxon>Rhabditida</taxon>
        <taxon>Rhabditina</taxon>
        <taxon>Diplogasteromorpha</taxon>
        <taxon>Diplogasteroidea</taxon>
        <taxon>Neodiplogasteridae</taxon>
        <taxon>Pristionchus</taxon>
    </lineage>
</organism>